<comment type="caution">
    <text evidence="1">The sequence shown here is derived from an EMBL/GenBank/DDBJ whole genome shotgun (WGS) entry which is preliminary data.</text>
</comment>
<reference evidence="2" key="1">
    <citation type="journal article" date="2019" name="Int. J. Syst. Evol. Microbiol.">
        <title>The Global Catalogue of Microorganisms (GCM) 10K type strain sequencing project: providing services to taxonomists for standard genome sequencing and annotation.</title>
        <authorList>
            <consortium name="The Broad Institute Genomics Platform"/>
            <consortium name="The Broad Institute Genome Sequencing Center for Infectious Disease"/>
            <person name="Wu L."/>
            <person name="Ma J."/>
        </authorList>
    </citation>
    <scope>NUCLEOTIDE SEQUENCE [LARGE SCALE GENOMIC DNA]</scope>
    <source>
        <strain evidence="2">CCUG 62974</strain>
    </source>
</reference>
<proteinExistence type="predicted"/>
<name>A0ABW3DTB8_9ACTN</name>
<sequence length="119" mass="12622">MNQEFQFIGDLTRGFATLHEARGSNDSWLRAEALGYFRSAVQALYGASVTVKQVGQLDRANGVLQPASAPWLTAAAVDVTDGLRELTGGGGQVPPSPSAAMAQFDEAYRELVLQVPVGN</sequence>
<evidence type="ECO:0000313" key="2">
    <source>
        <dbReference type="Proteomes" id="UP001597024"/>
    </source>
</evidence>
<keyword evidence="2" id="KW-1185">Reference proteome</keyword>
<dbReference type="Proteomes" id="UP001597024">
    <property type="component" value="Unassembled WGS sequence"/>
</dbReference>
<accession>A0ABW3DTB8</accession>
<evidence type="ECO:0000313" key="1">
    <source>
        <dbReference type="EMBL" id="MFD0887103.1"/>
    </source>
</evidence>
<gene>
    <name evidence="1" type="ORF">ACFQ08_21360</name>
</gene>
<dbReference type="EMBL" id="JBHTHX010000812">
    <property type="protein sequence ID" value="MFD0887103.1"/>
    <property type="molecule type" value="Genomic_DNA"/>
</dbReference>
<protein>
    <submittedName>
        <fullName evidence="1">Uncharacterized protein</fullName>
    </submittedName>
</protein>
<organism evidence="1 2">
    <name type="scientific">Streptosporangium algeriense</name>
    <dbReference type="NCBI Taxonomy" id="1682748"/>
    <lineage>
        <taxon>Bacteria</taxon>
        <taxon>Bacillati</taxon>
        <taxon>Actinomycetota</taxon>
        <taxon>Actinomycetes</taxon>
        <taxon>Streptosporangiales</taxon>
        <taxon>Streptosporangiaceae</taxon>
        <taxon>Streptosporangium</taxon>
    </lineage>
</organism>